<evidence type="ECO:0000313" key="1">
    <source>
        <dbReference type="EMBL" id="REJ27471.1"/>
    </source>
</evidence>
<reference evidence="1 2" key="1">
    <citation type="submission" date="2018-03" db="EMBL/GenBank/DDBJ databases">
        <authorList>
            <person name="Keele B.F."/>
        </authorList>
    </citation>
    <scope>NUCLEOTIDE SEQUENCE [LARGE SCALE GENOMIC DNA]</scope>
    <source>
        <strain evidence="1">ZCTH4_d</strain>
    </source>
</reference>
<name>A0A3E0K2W3_9BACI</name>
<proteinExistence type="predicted"/>
<dbReference type="Gene3D" id="1.10.1220.10">
    <property type="entry name" value="Met repressor-like"/>
    <property type="match status" value="1"/>
</dbReference>
<dbReference type="InterPro" id="IPR013321">
    <property type="entry name" value="Arc_rbn_hlx_hlx"/>
</dbReference>
<evidence type="ECO:0000313" key="2">
    <source>
        <dbReference type="Proteomes" id="UP000257014"/>
    </source>
</evidence>
<dbReference type="AlphaFoldDB" id="A0A3E0K2W3"/>
<gene>
    <name evidence="1" type="ORF">C6P37_11675</name>
</gene>
<dbReference type="RefSeq" id="WP_026499659.1">
    <property type="nucleotide sequence ID" value="NZ_JBAIZG010000011.1"/>
</dbReference>
<comment type="caution">
    <text evidence="1">The sequence shown here is derived from an EMBL/GenBank/DDBJ whole genome shotgun (WGS) entry which is preliminary data.</text>
</comment>
<accession>A0A3E0K2W3</accession>
<dbReference type="Proteomes" id="UP000257014">
    <property type="component" value="Unassembled WGS sequence"/>
</dbReference>
<sequence>MSESREMQEVVISLPQKLMLEVEGIIQQEEINQDEFFHQAVKWYLRERKQKQIRESMRRGYMEMAKINLSIASEAFQAEDEAETTVEKMVSGG</sequence>
<dbReference type="EMBL" id="QEWE01000021">
    <property type="protein sequence ID" value="REJ27471.1"/>
    <property type="molecule type" value="Genomic_DNA"/>
</dbReference>
<organism evidence="1 2">
    <name type="scientific">Caldibacillus debilis</name>
    <dbReference type="NCBI Taxonomy" id="301148"/>
    <lineage>
        <taxon>Bacteria</taxon>
        <taxon>Bacillati</taxon>
        <taxon>Bacillota</taxon>
        <taxon>Bacilli</taxon>
        <taxon>Bacillales</taxon>
        <taxon>Bacillaceae</taxon>
        <taxon>Caldibacillus</taxon>
    </lineage>
</organism>
<dbReference type="GO" id="GO:0006355">
    <property type="term" value="P:regulation of DNA-templated transcription"/>
    <property type="evidence" value="ECO:0007669"/>
    <property type="project" value="InterPro"/>
</dbReference>
<protein>
    <submittedName>
        <fullName evidence="1">Antitoxin</fullName>
    </submittedName>
</protein>